<evidence type="ECO:0000256" key="1">
    <source>
        <dbReference type="SAM" id="MobiDB-lite"/>
    </source>
</evidence>
<dbReference type="Pfam" id="PF20199">
    <property type="entry name" value="RepSA"/>
    <property type="match status" value="2"/>
</dbReference>
<name>A0A810KW24_9ACTN</name>
<feature type="region of interest" description="Disordered" evidence="1">
    <location>
        <begin position="160"/>
        <end position="216"/>
    </location>
</feature>
<dbReference type="AlphaFoldDB" id="A0A810KW24"/>
<reference evidence="2" key="1">
    <citation type="submission" date="2020-08" db="EMBL/GenBank/DDBJ databases">
        <title>Whole genome shotgun sequence of Actinocatenispora sera NBRC 101916.</title>
        <authorList>
            <person name="Komaki H."/>
            <person name="Tamura T."/>
        </authorList>
    </citation>
    <scope>NUCLEOTIDE SEQUENCE</scope>
    <source>
        <strain evidence="2">NBRC 101916</strain>
    </source>
</reference>
<gene>
    <name evidence="2" type="ORF">Asera_09830</name>
</gene>
<feature type="region of interest" description="Disordered" evidence="1">
    <location>
        <begin position="533"/>
        <end position="552"/>
    </location>
</feature>
<evidence type="ECO:0008006" key="4">
    <source>
        <dbReference type="Google" id="ProtNLM"/>
    </source>
</evidence>
<dbReference type="KEGG" id="aser:Asera_09830"/>
<sequence length="610" mass="67298">MSSVKPTAVILPELGQEDTPRPGTRAARLLQPIAKDMAAELAKQFGVCVKPVWLRRTNTATGETELISVPCGATSAAKCEPCAEANRRLRMQQIREGWHLTDEPVTTPDAPTDEQRELVEYRAVLEFARTSVVMAAEWDQVAELDAEIDQVDEQITAAGIRGSVLPGGRKDGTDEQETAPARKRSTKRRQDAPDLPRLPVANRTIPHPHIGSDGHEHRDSMFLTLTLGSYGAVHSSYYRRGRVQPCECGELHAQHDPRLGTPVDPDAYDYRAAALDAIHFAKVIDRFWQNLRRAVGWKVQYAGSIEMQKRLAPHGHFAVRGALARKLVKQVAAATYHQVWWPAHDRLVYDPDGPLPTWDADALAYRDPTTGAALPTWDEALDAIDDDPAAEPAHVARLGTVDVKGVRGGSDNAEKTIRYITKYIAKDITDAVSPDSRAQEQHMARLADELQTLPCSPTCPNWLLYGIQPKNAKATARPGRCKGKVHQRRTLGFTGRRVLVSRQWSNKTLADHRGDRKAWVKALLALSATGNDDGDQAAGTAQDQADGPGQGQAATLDRFEYQLASRDDPDVPPPHVHFLRKIAERQQWRAQLDAAKQQVLQRLSATGHAA</sequence>
<keyword evidence="3" id="KW-1185">Reference proteome</keyword>
<dbReference type="Proteomes" id="UP000680750">
    <property type="component" value="Chromosome"/>
</dbReference>
<dbReference type="EMBL" id="AP023354">
    <property type="protein sequence ID" value="BCJ26875.1"/>
    <property type="molecule type" value="Genomic_DNA"/>
</dbReference>
<accession>A0A810KW24</accession>
<evidence type="ECO:0000313" key="2">
    <source>
        <dbReference type="EMBL" id="BCJ26875.1"/>
    </source>
</evidence>
<feature type="region of interest" description="Disordered" evidence="1">
    <location>
        <begin position="1"/>
        <end position="23"/>
    </location>
</feature>
<dbReference type="OrthoDB" id="3203793at2"/>
<evidence type="ECO:0000313" key="3">
    <source>
        <dbReference type="Proteomes" id="UP000680750"/>
    </source>
</evidence>
<organism evidence="2 3">
    <name type="scientific">Actinocatenispora sera</name>
    <dbReference type="NCBI Taxonomy" id="390989"/>
    <lineage>
        <taxon>Bacteria</taxon>
        <taxon>Bacillati</taxon>
        <taxon>Actinomycetota</taxon>
        <taxon>Actinomycetes</taxon>
        <taxon>Micromonosporales</taxon>
        <taxon>Micromonosporaceae</taxon>
        <taxon>Actinocatenispora</taxon>
    </lineage>
</organism>
<protein>
    <recommendedName>
        <fullName evidence="4">Replication initiator protein</fullName>
    </recommendedName>
</protein>
<proteinExistence type="predicted"/>
<dbReference type="InterPro" id="IPR046828">
    <property type="entry name" value="RepSA"/>
</dbReference>